<dbReference type="FunFam" id="3.30.70.3550:FF:000001">
    <property type="entry name" value="Leucyl/phenylalanyl-tRNA--protein transferase"/>
    <property type="match status" value="1"/>
</dbReference>
<dbReference type="SUPFAM" id="SSF55729">
    <property type="entry name" value="Acyl-CoA N-acyltransferases (Nat)"/>
    <property type="match status" value="1"/>
</dbReference>
<accession>A0A076LER4</accession>
<dbReference type="Gene3D" id="3.30.70.3550">
    <property type="entry name" value="Leucyl/phenylalanyl-tRNA-protein transferase, N-terminal domain"/>
    <property type="match status" value="1"/>
</dbReference>
<dbReference type="GeneID" id="33938012"/>
<keyword evidence="4 15" id="KW-0012">Acyltransferase</keyword>
<proteinExistence type="inferred from homology"/>
<comment type="subcellular location">
    <subcellularLocation>
        <location evidence="1 15">Cytoplasm</location>
    </subcellularLocation>
</comment>
<evidence type="ECO:0000256" key="5">
    <source>
        <dbReference type="ARBA" id="ARBA00050607"/>
    </source>
</evidence>
<dbReference type="GO" id="GO:0008914">
    <property type="term" value="F:leucyl-tRNA--protein transferase activity"/>
    <property type="evidence" value="ECO:0007669"/>
    <property type="project" value="UniProtKB-UniRule"/>
</dbReference>
<name>A0A076LER4_9GAMM</name>
<comment type="function">
    <text evidence="8 15">Functions in the N-end rule pathway of protein degradation where it conjugates Leu, Phe and, less efficiently, Met from aminoacyl-tRNAs to the N-termini of proteins containing an N-terminal arginine or lysine.</text>
</comment>
<dbReference type="InterPro" id="IPR004616">
    <property type="entry name" value="Leu/Phe-tRNA_Trfase"/>
</dbReference>
<evidence type="ECO:0000256" key="11">
    <source>
        <dbReference type="ARBA" id="ARBA00074372"/>
    </source>
</evidence>
<dbReference type="Gene3D" id="3.40.630.70">
    <property type="entry name" value="Leucyl/phenylalanyl-tRNA-protein transferase, C-terminal domain"/>
    <property type="match status" value="1"/>
</dbReference>
<dbReference type="HAMAP" id="MF_00688">
    <property type="entry name" value="Leu_Phe_trans"/>
    <property type="match status" value="1"/>
</dbReference>
<evidence type="ECO:0000256" key="2">
    <source>
        <dbReference type="ARBA" id="ARBA00022490"/>
    </source>
</evidence>
<reference evidence="16 17" key="1">
    <citation type="journal article" date="2012" name="PLoS ONE">
        <title>Edwardsiella comparative phylogenomics reveal the new intra/inter-species taxonomic relationships, virulence evolution and niche adaptation mechanisms.</title>
        <authorList>
            <person name="Yang M."/>
            <person name="Lv Y."/>
            <person name="Xiao J."/>
            <person name="Wu H."/>
            <person name="Zheng H."/>
            <person name="Liu Q."/>
            <person name="Zhang Y."/>
            <person name="Wang Q."/>
        </authorList>
    </citation>
    <scope>NUCLEOTIDE SEQUENCE [LARGE SCALE GENOMIC DNA]</scope>
    <source>
        <strain evidence="17">080813</strain>
    </source>
</reference>
<dbReference type="KEGG" id="ete:ETEE_0198"/>
<gene>
    <name evidence="15" type="primary">aat</name>
    <name evidence="16" type="ORF">ETEE_0198</name>
</gene>
<organism evidence="16 17">
    <name type="scientific">Edwardsiella anguillarum ET080813</name>
    <dbReference type="NCBI Taxonomy" id="667120"/>
    <lineage>
        <taxon>Bacteria</taxon>
        <taxon>Pseudomonadati</taxon>
        <taxon>Pseudomonadota</taxon>
        <taxon>Gammaproteobacteria</taxon>
        <taxon>Enterobacterales</taxon>
        <taxon>Hafniaceae</taxon>
        <taxon>Edwardsiella</taxon>
    </lineage>
</organism>
<dbReference type="GO" id="GO:0030163">
    <property type="term" value="P:protein catabolic process"/>
    <property type="evidence" value="ECO:0007669"/>
    <property type="project" value="UniProtKB-UniRule"/>
</dbReference>
<protein>
    <recommendedName>
        <fullName evidence="11 15">Leucyl/phenylalanyl-tRNA--protein transferase</fullName>
        <ecNumber evidence="10 15">2.3.2.6</ecNumber>
    </recommendedName>
    <alternativeName>
        <fullName evidence="12 15">L/F-transferase</fullName>
    </alternativeName>
    <alternativeName>
        <fullName evidence="13 15">Leucyltransferase</fullName>
    </alternativeName>
    <alternativeName>
        <fullName evidence="14 15">Phenyalanyltransferase</fullName>
    </alternativeName>
</protein>
<sequence>MRIMQLDRHSLGFPSPEQALHEPNGLLAIGGDLQPARLLQAYRRGIFPWFSPGELILWWSPDPRAVLTPQALHVSHSLRKALRRTTLRITLNQDFAAVIAGCAEQRAEGTWIGPSIQQAYCQLHQLGYAHSVEVWQEESLVGGLYGVAQGSLFCGESMFSRVSNASKMALWSFCSHFQRMGGQLIDCQVLNAHTASLGAHDIPRRRYLQHLLDCRAQTLDPRCWQPQRLALPLPAAAAKTENSVCGG</sequence>
<evidence type="ECO:0000256" key="1">
    <source>
        <dbReference type="ARBA" id="ARBA00004496"/>
    </source>
</evidence>
<evidence type="ECO:0000256" key="13">
    <source>
        <dbReference type="ARBA" id="ARBA00077165"/>
    </source>
</evidence>
<evidence type="ECO:0000313" key="16">
    <source>
        <dbReference type="EMBL" id="AIJ06681.1"/>
    </source>
</evidence>
<comment type="catalytic activity">
    <reaction evidence="6 15">
        <text>N-terminal L-arginyl-[protein] + L-leucyl-tRNA(Leu) = N-terminal L-leucyl-L-arginyl-[protein] + tRNA(Leu) + H(+)</text>
        <dbReference type="Rhea" id="RHEA:50416"/>
        <dbReference type="Rhea" id="RHEA-COMP:9613"/>
        <dbReference type="Rhea" id="RHEA-COMP:9622"/>
        <dbReference type="Rhea" id="RHEA-COMP:12672"/>
        <dbReference type="Rhea" id="RHEA-COMP:12673"/>
        <dbReference type="ChEBI" id="CHEBI:15378"/>
        <dbReference type="ChEBI" id="CHEBI:64719"/>
        <dbReference type="ChEBI" id="CHEBI:78442"/>
        <dbReference type="ChEBI" id="CHEBI:78494"/>
        <dbReference type="ChEBI" id="CHEBI:133044"/>
        <dbReference type="EC" id="2.3.2.6"/>
    </reaction>
</comment>
<comment type="similarity">
    <text evidence="9 15">Belongs to the L/F-transferase family.</text>
</comment>
<evidence type="ECO:0000256" key="7">
    <source>
        <dbReference type="ARBA" id="ARBA00051538"/>
    </source>
</evidence>
<evidence type="ECO:0000256" key="8">
    <source>
        <dbReference type="ARBA" id="ARBA00054043"/>
    </source>
</evidence>
<evidence type="ECO:0000256" key="15">
    <source>
        <dbReference type="HAMAP-Rule" id="MF_00688"/>
    </source>
</evidence>
<dbReference type="EC" id="2.3.2.6" evidence="10 15"/>
<evidence type="ECO:0000256" key="6">
    <source>
        <dbReference type="ARBA" id="ARBA00050652"/>
    </source>
</evidence>
<comment type="catalytic activity">
    <reaction evidence="7 15">
        <text>N-terminal L-lysyl-[protein] + L-leucyl-tRNA(Leu) = N-terminal L-leucyl-L-lysyl-[protein] + tRNA(Leu) + H(+)</text>
        <dbReference type="Rhea" id="RHEA:12340"/>
        <dbReference type="Rhea" id="RHEA-COMP:9613"/>
        <dbReference type="Rhea" id="RHEA-COMP:9622"/>
        <dbReference type="Rhea" id="RHEA-COMP:12670"/>
        <dbReference type="Rhea" id="RHEA-COMP:12671"/>
        <dbReference type="ChEBI" id="CHEBI:15378"/>
        <dbReference type="ChEBI" id="CHEBI:65249"/>
        <dbReference type="ChEBI" id="CHEBI:78442"/>
        <dbReference type="ChEBI" id="CHEBI:78494"/>
        <dbReference type="ChEBI" id="CHEBI:133043"/>
        <dbReference type="EC" id="2.3.2.6"/>
    </reaction>
</comment>
<dbReference type="InterPro" id="IPR042221">
    <property type="entry name" value="Leu/Phe-tRNA_Trfase_N"/>
</dbReference>
<dbReference type="InterPro" id="IPR016181">
    <property type="entry name" value="Acyl_CoA_acyltransferase"/>
</dbReference>
<comment type="catalytic activity">
    <reaction evidence="5 15">
        <text>L-phenylalanyl-tRNA(Phe) + an N-terminal L-alpha-aminoacyl-[protein] = an N-terminal L-phenylalanyl-L-alpha-aminoacyl-[protein] + tRNA(Phe)</text>
        <dbReference type="Rhea" id="RHEA:43632"/>
        <dbReference type="Rhea" id="RHEA-COMP:9668"/>
        <dbReference type="Rhea" id="RHEA-COMP:9699"/>
        <dbReference type="Rhea" id="RHEA-COMP:10636"/>
        <dbReference type="Rhea" id="RHEA-COMP:10637"/>
        <dbReference type="ChEBI" id="CHEBI:78442"/>
        <dbReference type="ChEBI" id="CHEBI:78531"/>
        <dbReference type="ChEBI" id="CHEBI:78597"/>
        <dbReference type="ChEBI" id="CHEBI:83561"/>
        <dbReference type="EC" id="2.3.2.6"/>
    </reaction>
</comment>
<evidence type="ECO:0000256" key="10">
    <source>
        <dbReference type="ARBA" id="ARBA00066767"/>
    </source>
</evidence>
<keyword evidence="2 15" id="KW-0963">Cytoplasm</keyword>
<evidence type="ECO:0000256" key="14">
    <source>
        <dbReference type="ARBA" id="ARBA00083640"/>
    </source>
</evidence>
<dbReference type="PANTHER" id="PTHR30098:SF2">
    <property type="entry name" value="LEUCYL_PHENYLALANYL-TRNA--PROTEIN TRANSFERASE"/>
    <property type="match status" value="1"/>
</dbReference>
<dbReference type="Pfam" id="PF03588">
    <property type="entry name" value="Leu_Phe_trans"/>
    <property type="match status" value="1"/>
</dbReference>
<dbReference type="HOGENOM" id="CLU_075045_0_0_6"/>
<dbReference type="GO" id="GO:0005737">
    <property type="term" value="C:cytoplasm"/>
    <property type="evidence" value="ECO:0007669"/>
    <property type="project" value="UniProtKB-SubCell"/>
</dbReference>
<keyword evidence="3 15" id="KW-0808">Transferase</keyword>
<evidence type="ECO:0000313" key="17">
    <source>
        <dbReference type="Proteomes" id="UP000028681"/>
    </source>
</evidence>
<evidence type="ECO:0000256" key="12">
    <source>
        <dbReference type="ARBA" id="ARBA00077136"/>
    </source>
</evidence>
<dbReference type="InterPro" id="IPR042203">
    <property type="entry name" value="Leu/Phe-tRNA_Trfase_C"/>
</dbReference>
<dbReference type="Proteomes" id="UP000028681">
    <property type="component" value="Chromosome"/>
</dbReference>
<dbReference type="EMBL" id="CP006664">
    <property type="protein sequence ID" value="AIJ06681.1"/>
    <property type="molecule type" value="Genomic_DNA"/>
</dbReference>
<evidence type="ECO:0000256" key="9">
    <source>
        <dbReference type="ARBA" id="ARBA00061535"/>
    </source>
</evidence>
<dbReference type="PANTHER" id="PTHR30098">
    <property type="entry name" value="LEUCYL/PHENYLALANYL-TRNA--PROTEIN TRANSFERASE"/>
    <property type="match status" value="1"/>
</dbReference>
<dbReference type="RefSeq" id="WP_034162488.1">
    <property type="nucleotide sequence ID" value="NZ_CP006664.1"/>
</dbReference>
<evidence type="ECO:0000256" key="3">
    <source>
        <dbReference type="ARBA" id="ARBA00022679"/>
    </source>
</evidence>
<evidence type="ECO:0000256" key="4">
    <source>
        <dbReference type="ARBA" id="ARBA00023315"/>
    </source>
</evidence>
<dbReference type="AlphaFoldDB" id="A0A076LER4"/>
<dbReference type="FunFam" id="3.40.630.70:FF:000001">
    <property type="entry name" value="Leucyl/phenylalanyl-tRNA--protein transferase"/>
    <property type="match status" value="1"/>
</dbReference>
<dbReference type="NCBIfam" id="TIGR00667">
    <property type="entry name" value="aat"/>
    <property type="match status" value="1"/>
</dbReference>